<dbReference type="Gene3D" id="1.10.600.10">
    <property type="entry name" value="Farnesyl Diphosphate Synthase"/>
    <property type="match status" value="1"/>
</dbReference>
<dbReference type="SFLD" id="SFLDS00005">
    <property type="entry name" value="Isoprenoid_Synthase_Type_I"/>
    <property type="match status" value="1"/>
</dbReference>
<dbReference type="InterPro" id="IPR008949">
    <property type="entry name" value="Isoprenoid_synthase_dom_sf"/>
</dbReference>
<comment type="similarity">
    <text evidence="2 7">Belongs to the FPP/GGPP synthase family.</text>
</comment>
<dbReference type="CDD" id="cd00685">
    <property type="entry name" value="Trans_IPPS_HT"/>
    <property type="match status" value="1"/>
</dbReference>
<feature type="transmembrane region" description="Helical" evidence="8">
    <location>
        <begin position="27"/>
        <end position="47"/>
    </location>
</feature>
<dbReference type="GO" id="GO:0004659">
    <property type="term" value="F:prenyltransferase activity"/>
    <property type="evidence" value="ECO:0007669"/>
    <property type="project" value="InterPro"/>
</dbReference>
<dbReference type="InterPro" id="IPR033749">
    <property type="entry name" value="Polyprenyl_synt_CS"/>
</dbReference>
<dbReference type="PANTHER" id="PTHR43281">
    <property type="entry name" value="FARNESYL DIPHOSPHATE SYNTHASE"/>
    <property type="match status" value="1"/>
</dbReference>
<dbReference type="EMBL" id="HBJA01142316">
    <property type="protein sequence ID" value="CAE0837686.1"/>
    <property type="molecule type" value="Transcribed_RNA"/>
</dbReference>
<accession>A0A7S4GID6</accession>
<comment type="cofactor">
    <cofactor evidence="1">
        <name>Mg(2+)</name>
        <dbReference type="ChEBI" id="CHEBI:18420"/>
    </cofactor>
</comment>
<protein>
    <recommendedName>
        <fullName evidence="10">Geranylgeranyl diphosphate synthase</fullName>
    </recommendedName>
</protein>
<keyword evidence="8" id="KW-0812">Transmembrane</keyword>
<keyword evidence="5" id="KW-0460">Magnesium</keyword>
<evidence type="ECO:0000256" key="4">
    <source>
        <dbReference type="ARBA" id="ARBA00022723"/>
    </source>
</evidence>
<dbReference type="SFLD" id="SFLDG01017">
    <property type="entry name" value="Polyprenyl_Transferase_Like"/>
    <property type="match status" value="1"/>
</dbReference>
<dbReference type="NCBIfam" id="NF045485">
    <property type="entry name" value="FPPsyn"/>
    <property type="match status" value="1"/>
</dbReference>
<keyword evidence="8" id="KW-1133">Transmembrane helix</keyword>
<proteinExistence type="inferred from homology"/>
<dbReference type="GO" id="GO:0005737">
    <property type="term" value="C:cytoplasm"/>
    <property type="evidence" value="ECO:0007669"/>
    <property type="project" value="UniProtKB-ARBA"/>
</dbReference>
<keyword evidence="8" id="KW-0472">Membrane</keyword>
<dbReference type="AlphaFoldDB" id="A0A7S4GID6"/>
<dbReference type="GO" id="GO:0046872">
    <property type="term" value="F:metal ion binding"/>
    <property type="evidence" value="ECO:0007669"/>
    <property type="project" value="UniProtKB-KW"/>
</dbReference>
<sequence>MADPCEPTYYGSTTSFTSNQRYDLHRYAQVVAMGMLIATGFVMGTVAGSSNLYSTIRVPSPFANGLATPVSSNVQAVPRAASGPAMPNTVGWVHGPRGYARPPSLKATVERDLDASFSVMDYIGEKAKAVNSAMSVYVPETLGPHPKIIFDAMRHSLLAGGKRIRPALVIAAAEMVGGTQEVAMPTACAVEMIHTMSLIHDDLPAMDNDDFRRGKPTCHKAFGEDIAILAGDALLAQSFALVAKETKGVPADRILKVITSLGTLSGAEGLVGGQVMDMQSEGKGGDVQLDTLEYIHTHKTGALLEAAVVNGACVGGATDEELEVLRRFAQKIGLAFQIIDDVLDSTKSAEQLGKTAGKDEAVAKATYVKLMGLTKSQELAEQLIVEAKSDLAPYGDRAIPLLALADFITQREH</sequence>
<reference evidence="9" key="1">
    <citation type="submission" date="2021-01" db="EMBL/GenBank/DDBJ databases">
        <authorList>
            <person name="Corre E."/>
            <person name="Pelletier E."/>
            <person name="Niang G."/>
            <person name="Scheremetjew M."/>
            <person name="Finn R."/>
            <person name="Kale V."/>
            <person name="Holt S."/>
            <person name="Cochrane G."/>
            <person name="Meng A."/>
            <person name="Brown T."/>
            <person name="Cohen L."/>
        </authorList>
    </citation>
    <scope>NUCLEOTIDE SEQUENCE</scope>
    <source>
        <strain evidence="9">CCMP1594</strain>
    </source>
</reference>
<dbReference type="InterPro" id="IPR053378">
    <property type="entry name" value="Prenyl_diphosphate_synthase"/>
</dbReference>
<keyword evidence="6" id="KW-0414">Isoprene biosynthesis</keyword>
<keyword evidence="3 7" id="KW-0808">Transferase</keyword>
<dbReference type="PANTHER" id="PTHR43281:SF1">
    <property type="entry name" value="FARNESYL DIPHOSPHATE SYNTHASE"/>
    <property type="match status" value="1"/>
</dbReference>
<evidence type="ECO:0008006" key="10">
    <source>
        <dbReference type="Google" id="ProtNLM"/>
    </source>
</evidence>
<organism evidence="9">
    <name type="scientific">Eutreptiella gymnastica</name>
    <dbReference type="NCBI Taxonomy" id="73025"/>
    <lineage>
        <taxon>Eukaryota</taxon>
        <taxon>Discoba</taxon>
        <taxon>Euglenozoa</taxon>
        <taxon>Euglenida</taxon>
        <taxon>Spirocuta</taxon>
        <taxon>Euglenophyceae</taxon>
        <taxon>Eutreptiales</taxon>
        <taxon>Eutreptiaceae</taxon>
        <taxon>Eutreptiella</taxon>
    </lineage>
</organism>
<dbReference type="FunFam" id="1.10.600.10:FF:000001">
    <property type="entry name" value="Geranylgeranyl diphosphate synthase"/>
    <property type="match status" value="1"/>
</dbReference>
<evidence type="ECO:0000256" key="7">
    <source>
        <dbReference type="RuleBase" id="RU004466"/>
    </source>
</evidence>
<dbReference type="Pfam" id="PF00348">
    <property type="entry name" value="polyprenyl_synt"/>
    <property type="match status" value="1"/>
</dbReference>
<dbReference type="PROSITE" id="PS00444">
    <property type="entry name" value="POLYPRENYL_SYNTHASE_2"/>
    <property type="match status" value="1"/>
</dbReference>
<evidence type="ECO:0000256" key="8">
    <source>
        <dbReference type="SAM" id="Phobius"/>
    </source>
</evidence>
<evidence type="ECO:0000256" key="2">
    <source>
        <dbReference type="ARBA" id="ARBA00006706"/>
    </source>
</evidence>
<evidence type="ECO:0000256" key="3">
    <source>
        <dbReference type="ARBA" id="ARBA00022679"/>
    </source>
</evidence>
<dbReference type="GO" id="GO:0008299">
    <property type="term" value="P:isoprenoid biosynthetic process"/>
    <property type="evidence" value="ECO:0007669"/>
    <property type="project" value="UniProtKB-KW"/>
</dbReference>
<evidence type="ECO:0000313" key="9">
    <source>
        <dbReference type="EMBL" id="CAE0837686.1"/>
    </source>
</evidence>
<evidence type="ECO:0000256" key="5">
    <source>
        <dbReference type="ARBA" id="ARBA00022842"/>
    </source>
</evidence>
<name>A0A7S4GID6_9EUGL</name>
<dbReference type="SUPFAM" id="SSF48576">
    <property type="entry name" value="Terpenoid synthases"/>
    <property type="match status" value="1"/>
</dbReference>
<evidence type="ECO:0000256" key="1">
    <source>
        <dbReference type="ARBA" id="ARBA00001946"/>
    </source>
</evidence>
<dbReference type="PROSITE" id="PS00723">
    <property type="entry name" value="POLYPRENYL_SYNTHASE_1"/>
    <property type="match status" value="1"/>
</dbReference>
<evidence type="ECO:0000256" key="6">
    <source>
        <dbReference type="ARBA" id="ARBA00023229"/>
    </source>
</evidence>
<keyword evidence="4" id="KW-0479">Metal-binding</keyword>
<gene>
    <name evidence="9" type="ORF">EGYM00163_LOCUS49058</name>
</gene>
<dbReference type="InterPro" id="IPR000092">
    <property type="entry name" value="Polyprenyl_synt"/>
</dbReference>